<dbReference type="InterPro" id="IPR036388">
    <property type="entry name" value="WH-like_DNA-bd_sf"/>
</dbReference>
<dbReference type="Pfam" id="PF00931">
    <property type="entry name" value="NB-ARC"/>
    <property type="match status" value="1"/>
</dbReference>
<dbReference type="InterPro" id="IPR058922">
    <property type="entry name" value="WHD_DRP"/>
</dbReference>
<dbReference type="PRINTS" id="PR00364">
    <property type="entry name" value="DISEASERSIST"/>
</dbReference>
<dbReference type="GO" id="GO:0098542">
    <property type="term" value="P:defense response to other organism"/>
    <property type="evidence" value="ECO:0007669"/>
    <property type="project" value="TreeGrafter"/>
</dbReference>
<dbReference type="SUPFAM" id="SSF52058">
    <property type="entry name" value="L domain-like"/>
    <property type="match status" value="1"/>
</dbReference>
<gene>
    <name evidence="10" type="ORF">OLEA9_A106006</name>
</gene>
<dbReference type="GO" id="GO:0051607">
    <property type="term" value="P:defense response to virus"/>
    <property type="evidence" value="ECO:0007669"/>
    <property type="project" value="UniProtKB-ARBA"/>
</dbReference>
<dbReference type="InterPro" id="IPR038005">
    <property type="entry name" value="RX-like_CC"/>
</dbReference>
<evidence type="ECO:0000256" key="3">
    <source>
        <dbReference type="ARBA" id="ARBA00022737"/>
    </source>
</evidence>
<dbReference type="AlphaFoldDB" id="A0A8S0PLN5"/>
<keyword evidence="4" id="KW-0547">Nucleotide-binding</keyword>
<dbReference type="Gene3D" id="3.40.50.300">
    <property type="entry name" value="P-loop containing nucleotide triphosphate hydrolases"/>
    <property type="match status" value="1"/>
</dbReference>
<sequence>MASPPHSPSSLPFPLAAASSTTTTTSSSNTTTANKVLIFLLMPYLIQTKFATADDDVAMEFSIGEFLLQYLKQLLDYHPNVIIDAKEQVEHLYKQLSLFIDSAKESMENRNPSYLEKYIVKQVRNLIYRSEDTVDKYISLAIVHKSRNQFIKAIHTFDYAAILRKLTSDIESINAEVKNISNIKVKIESIEIVDRHDNYKKAPFVEYDNVVGFQDEMENIITLLTHGSKELEVISIIGMPGVGKTTLAKMIYHHHKIKDGFSNRAWIYVSQSYNRKEVFLTILNHFIKLNDEMYGMTDEHLGEELFKFLKERKYLIVIDDVWTQEAWNRLENVLPKNKQQSRILLTSRIWSVAKHANPYRDPHKLRLLSREESWALLQKRVLFSKACHLDLIRHGMRIVDHCKGLPLALVIIGRILLERGTTSYWWEKVANCVNTYLSFDPQERLDEFVAKSFYQLPYHLKECFLYFGMLPVDFQISKQELIRMWIAEGFIQQKNKMSLEDIAEQYLEDLVDQNLVMVGKRGSNGAIKTCQVHEMVREFCKKEAEDENLFLEVKFDDQRSCLFSYLKLIEVRRLCIHYDILKFLSSKPYSSGVRSFVYFSSEKIVPLPDDISSIVGAFELLRVLSVRPLNLDHFPIDITQLIHLRYLVLSGNFKILPAAFSNLWNMQTLVLETSSHTLVIEADIWKMTQLRHIITNSSTSLPVHLFRTGNNDSFIHGNLQILSTVAPESCKKDVFVWAPNLKKLGIRGRLSELLEGTGGFNYLCNLNYLVNLKLLSDVYPYPPFDGRLISLPQVDAFPPNLKKLTISGTLLDWDHMSTLGMLENLEILKLKDDAFKGNQWQTEKGGFRNLKFLYIGRTDLVSWRTSAHHLPSLRCLHLKHCSKLKAVPLCLSRVSNLQIMDLYCTTKSAAASARRIQQHKQSMRAQKENQGTGFKLSIYPPN</sequence>
<keyword evidence="3" id="KW-0677">Repeat</keyword>
<evidence type="ECO:0000256" key="2">
    <source>
        <dbReference type="ARBA" id="ARBA00022614"/>
    </source>
</evidence>
<dbReference type="SUPFAM" id="SSF52540">
    <property type="entry name" value="P-loop containing nucleoside triphosphate hydrolases"/>
    <property type="match status" value="1"/>
</dbReference>
<evidence type="ECO:0000256" key="4">
    <source>
        <dbReference type="ARBA" id="ARBA00022741"/>
    </source>
</evidence>
<dbReference type="GO" id="GO:0043531">
    <property type="term" value="F:ADP binding"/>
    <property type="evidence" value="ECO:0007669"/>
    <property type="project" value="InterPro"/>
</dbReference>
<dbReference type="Gene3D" id="1.10.8.430">
    <property type="entry name" value="Helical domain of apoptotic protease-activating factors"/>
    <property type="match status" value="1"/>
</dbReference>
<evidence type="ECO:0000259" key="9">
    <source>
        <dbReference type="Pfam" id="PF23559"/>
    </source>
</evidence>
<keyword evidence="11" id="KW-1185">Reference proteome</keyword>
<accession>A0A8S0PLN5</accession>
<keyword evidence="5" id="KW-0611">Plant defense</keyword>
<evidence type="ECO:0000256" key="7">
    <source>
        <dbReference type="SAM" id="MobiDB-lite"/>
    </source>
</evidence>
<organism evidence="10 11">
    <name type="scientific">Olea europaea subsp. europaea</name>
    <dbReference type="NCBI Taxonomy" id="158383"/>
    <lineage>
        <taxon>Eukaryota</taxon>
        <taxon>Viridiplantae</taxon>
        <taxon>Streptophyta</taxon>
        <taxon>Embryophyta</taxon>
        <taxon>Tracheophyta</taxon>
        <taxon>Spermatophyta</taxon>
        <taxon>Magnoliopsida</taxon>
        <taxon>eudicotyledons</taxon>
        <taxon>Gunneridae</taxon>
        <taxon>Pentapetalae</taxon>
        <taxon>asterids</taxon>
        <taxon>lamiids</taxon>
        <taxon>Lamiales</taxon>
        <taxon>Oleaceae</taxon>
        <taxon>Oleeae</taxon>
        <taxon>Olea</taxon>
    </lineage>
</organism>
<keyword evidence="2" id="KW-0433">Leucine-rich repeat</keyword>
<dbReference type="InterPro" id="IPR044974">
    <property type="entry name" value="Disease_R_plants"/>
</dbReference>
<dbReference type="Proteomes" id="UP000594638">
    <property type="component" value="Unassembled WGS sequence"/>
</dbReference>
<dbReference type="OrthoDB" id="646178at2759"/>
<proteinExistence type="inferred from homology"/>
<evidence type="ECO:0000259" key="8">
    <source>
        <dbReference type="Pfam" id="PF00931"/>
    </source>
</evidence>
<dbReference type="FunFam" id="1.10.10.10:FF:000322">
    <property type="entry name" value="Probable disease resistance protein At1g63360"/>
    <property type="match status" value="1"/>
</dbReference>
<evidence type="ECO:0000256" key="6">
    <source>
        <dbReference type="ARBA" id="ARBA00022840"/>
    </source>
</evidence>
<evidence type="ECO:0000313" key="11">
    <source>
        <dbReference type="Proteomes" id="UP000594638"/>
    </source>
</evidence>
<comment type="caution">
    <text evidence="10">The sequence shown here is derived from an EMBL/GenBank/DDBJ whole genome shotgun (WGS) entry which is preliminary data.</text>
</comment>
<dbReference type="InterPro" id="IPR002182">
    <property type="entry name" value="NB-ARC"/>
</dbReference>
<dbReference type="GO" id="GO:0005524">
    <property type="term" value="F:ATP binding"/>
    <property type="evidence" value="ECO:0007669"/>
    <property type="project" value="UniProtKB-KW"/>
</dbReference>
<evidence type="ECO:0000256" key="1">
    <source>
        <dbReference type="ARBA" id="ARBA00008894"/>
    </source>
</evidence>
<dbReference type="InterPro" id="IPR027417">
    <property type="entry name" value="P-loop_NTPase"/>
</dbReference>
<dbReference type="Gene3D" id="1.20.5.4130">
    <property type="match status" value="1"/>
</dbReference>
<dbReference type="Gene3D" id="1.10.10.10">
    <property type="entry name" value="Winged helix-like DNA-binding domain superfamily/Winged helix DNA-binding domain"/>
    <property type="match status" value="1"/>
</dbReference>
<comment type="similarity">
    <text evidence="1">Belongs to the disease resistance NB-LRR family.</text>
</comment>
<dbReference type="FunFam" id="3.40.50.300:FF:001091">
    <property type="entry name" value="Probable disease resistance protein At1g61300"/>
    <property type="match status" value="1"/>
</dbReference>
<dbReference type="InterPro" id="IPR032675">
    <property type="entry name" value="LRR_dom_sf"/>
</dbReference>
<dbReference type="InterPro" id="IPR042197">
    <property type="entry name" value="Apaf_helical"/>
</dbReference>
<evidence type="ECO:0000313" key="10">
    <source>
        <dbReference type="EMBL" id="CAA2952739.1"/>
    </source>
</evidence>
<feature type="domain" description="NB-ARC" evidence="8">
    <location>
        <begin position="214"/>
        <end position="383"/>
    </location>
</feature>
<protein>
    <submittedName>
        <fullName evidence="10">Late blight resistance homolog R1B-14</fullName>
    </submittedName>
</protein>
<keyword evidence="6" id="KW-0067">ATP-binding</keyword>
<evidence type="ECO:0000256" key="5">
    <source>
        <dbReference type="ARBA" id="ARBA00022821"/>
    </source>
</evidence>
<name>A0A8S0PLN5_OLEEU</name>
<dbReference type="PANTHER" id="PTHR23155">
    <property type="entry name" value="DISEASE RESISTANCE PROTEIN RP"/>
    <property type="match status" value="1"/>
</dbReference>
<dbReference type="CDD" id="cd14798">
    <property type="entry name" value="RX-CC_like"/>
    <property type="match status" value="1"/>
</dbReference>
<reference evidence="10 11" key="1">
    <citation type="submission" date="2019-12" db="EMBL/GenBank/DDBJ databases">
        <authorList>
            <person name="Alioto T."/>
            <person name="Alioto T."/>
            <person name="Gomez Garrido J."/>
        </authorList>
    </citation>
    <scope>NUCLEOTIDE SEQUENCE [LARGE SCALE GENOMIC DNA]</scope>
</reference>
<dbReference type="PANTHER" id="PTHR23155:SF1193">
    <property type="entry name" value="DISEASE RESISTANCE PROTEIN RPP13-RELATED"/>
    <property type="match status" value="1"/>
</dbReference>
<dbReference type="Gene3D" id="3.80.10.10">
    <property type="entry name" value="Ribonuclease Inhibitor"/>
    <property type="match status" value="1"/>
</dbReference>
<dbReference type="Pfam" id="PF23559">
    <property type="entry name" value="WHD_DRP"/>
    <property type="match status" value="1"/>
</dbReference>
<feature type="domain" description="Disease resistance protein winged helix" evidence="9">
    <location>
        <begin position="471"/>
        <end position="539"/>
    </location>
</feature>
<dbReference type="Gramene" id="OE9A106006T1">
    <property type="protein sequence ID" value="OE9A106006C1"/>
    <property type="gene ID" value="OE9A106006"/>
</dbReference>
<feature type="region of interest" description="Disordered" evidence="7">
    <location>
        <begin position="1"/>
        <end position="29"/>
    </location>
</feature>
<dbReference type="EMBL" id="CACTIH010000084">
    <property type="protein sequence ID" value="CAA2952739.1"/>
    <property type="molecule type" value="Genomic_DNA"/>
</dbReference>